<accession>A0ABS0YQE7</accession>
<proteinExistence type="predicted"/>
<evidence type="ECO:0000313" key="1">
    <source>
        <dbReference type="EMBL" id="MBJ6800204.1"/>
    </source>
</evidence>
<comment type="caution">
    <text evidence="1">The sequence shown here is derived from an EMBL/GenBank/DDBJ whole genome shotgun (WGS) entry which is preliminary data.</text>
</comment>
<dbReference type="Proteomes" id="UP000641025">
    <property type="component" value="Unassembled WGS sequence"/>
</dbReference>
<dbReference type="RefSeq" id="WP_199394715.1">
    <property type="nucleotide sequence ID" value="NZ_JAEMHK010000005.1"/>
</dbReference>
<protein>
    <submittedName>
        <fullName evidence="1">Uncharacterized protein</fullName>
    </submittedName>
</protein>
<evidence type="ECO:0000313" key="2">
    <source>
        <dbReference type="Proteomes" id="UP000641025"/>
    </source>
</evidence>
<name>A0ABS0YQE7_9BACT</name>
<sequence length="148" mass="16814">MRKNSHDPRQMTLDELFELPRPVEPTPASLDTGNEIRHLLSTALKQTTKSRFEVCARMSELVGHNISISMLNAWTAESREAWRFPLEYAAAFEVACETFAITEFLARKRGCKVYAGDEVRQAEIGRLESQMSELASKLKQLKKVRITG</sequence>
<keyword evidence="2" id="KW-1185">Reference proteome</keyword>
<dbReference type="EMBL" id="JAEMHK010000005">
    <property type="protein sequence ID" value="MBJ6800204.1"/>
    <property type="molecule type" value="Genomic_DNA"/>
</dbReference>
<organism evidence="1 2">
    <name type="scientific">Geomonas propionica</name>
    <dbReference type="NCBI Taxonomy" id="2798582"/>
    <lineage>
        <taxon>Bacteria</taxon>
        <taxon>Pseudomonadati</taxon>
        <taxon>Thermodesulfobacteriota</taxon>
        <taxon>Desulfuromonadia</taxon>
        <taxon>Geobacterales</taxon>
        <taxon>Geobacteraceae</taxon>
        <taxon>Geomonas</taxon>
    </lineage>
</organism>
<gene>
    <name evidence="1" type="ORF">JFN90_08655</name>
</gene>
<reference evidence="1 2" key="1">
    <citation type="submission" date="2020-12" db="EMBL/GenBank/DDBJ databases">
        <title>Geomonas sp. Red259, isolated from paddy soil.</title>
        <authorList>
            <person name="Xu Z."/>
            <person name="Zhang Z."/>
            <person name="Masuda Y."/>
            <person name="Itoh H."/>
            <person name="Senoo K."/>
        </authorList>
    </citation>
    <scope>NUCLEOTIDE SEQUENCE [LARGE SCALE GENOMIC DNA]</scope>
    <source>
        <strain evidence="1 2">Red259</strain>
    </source>
</reference>